<feature type="chain" id="PRO_5007066971" evidence="5">
    <location>
        <begin position="25"/>
        <end position="582"/>
    </location>
</feature>
<dbReference type="PANTHER" id="PTHR14226">
    <property type="entry name" value="NEUROPATHY TARGET ESTERASE/SWISS CHEESE D.MELANOGASTER"/>
    <property type="match status" value="1"/>
</dbReference>
<dbReference type="Gene3D" id="3.40.1090.10">
    <property type="entry name" value="Cytosolic phospholipase A2 catalytic domain"/>
    <property type="match status" value="1"/>
</dbReference>
<dbReference type="GeneID" id="28725292"/>
<proteinExistence type="predicted"/>
<dbReference type="InterPro" id="IPR016035">
    <property type="entry name" value="Acyl_Trfase/lysoPLipase"/>
</dbReference>
<dbReference type="STRING" id="45286.A0A0X8HV47"/>
<dbReference type="Pfam" id="PF11815">
    <property type="entry name" value="DUF3336"/>
    <property type="match status" value="1"/>
</dbReference>
<dbReference type="OrthoDB" id="10049244at2759"/>
<keyword evidence="2" id="KW-0442">Lipid degradation</keyword>
<dbReference type="Pfam" id="PF01734">
    <property type="entry name" value="Patatin"/>
    <property type="match status" value="1"/>
</dbReference>
<keyword evidence="5" id="KW-0732">Signal</keyword>
<protein>
    <submittedName>
        <fullName evidence="7">HFR113Wp</fullName>
    </submittedName>
</protein>
<keyword evidence="8" id="KW-1185">Reference proteome</keyword>
<dbReference type="PROSITE" id="PS51635">
    <property type="entry name" value="PNPLA"/>
    <property type="match status" value="1"/>
</dbReference>
<gene>
    <name evidence="7" type="ORF">AW171_hschr63967</name>
</gene>
<keyword evidence="3" id="KW-0443">Lipid metabolism</keyword>
<sequence length="582" mass="66213">MPMYRYLLTLLYALLNHVPKTVWAVLQVIVDTYKFWCEKLFTSMRPVSRSVYQDAIAELDNCSSFKEWYEQAKLVDEITGADLWRRNFASQRYDFHLVLEQYQLIAEALDNGNAAVLVQKFTAVGPTMLRNFAGILDKRLFTKSLCGTKLLIEIYLDKVVEYLRYLSKLPEQVPISIFQRCRASLGTTALVLQGGSLFGLYHLGVIKGLLLQGLLPNVLSGSSMGACIASFCGTLTNEQLQELFNEDRLLTLIKEDITLLKQSGYGNIDQNLSLGTLIENVVHKGYSKDVFLFIRFVQKHIVKELTFEEAFLRTGKILNIVVHSSDPNACPPLLNYVTAPNTLISSAIDCSLGSGVLSDDTRLLCKDLQNKIINYLPEGKNVKFVAPRSVNENGTVSSPYTRLTELFNVNNFIVSLARPYLAPLVLSDLKHEIKTSKYYYYKSYPRYDLQGVSPQHLLNLEDVEPLAYKLKYHVERKLKHILTLELRHRFDVLGNLGLLSGWVSKFADDEKIPRSATEVTIVPKLKSLSLSRVVEGQLDNIPYWIECGERSCWPVLPLIKTRCIVEYTIDDIIKQRRQQNNT</sequence>
<evidence type="ECO:0000256" key="5">
    <source>
        <dbReference type="SAM" id="SignalP"/>
    </source>
</evidence>
<organism evidence="7 8">
    <name type="scientific">Eremothecium sinecaudum</name>
    <dbReference type="NCBI Taxonomy" id="45286"/>
    <lineage>
        <taxon>Eukaryota</taxon>
        <taxon>Fungi</taxon>
        <taxon>Dikarya</taxon>
        <taxon>Ascomycota</taxon>
        <taxon>Saccharomycotina</taxon>
        <taxon>Saccharomycetes</taxon>
        <taxon>Saccharomycetales</taxon>
        <taxon>Saccharomycetaceae</taxon>
        <taxon>Eremothecium</taxon>
    </lineage>
</organism>
<evidence type="ECO:0000313" key="7">
    <source>
        <dbReference type="EMBL" id="AMD21968.1"/>
    </source>
</evidence>
<dbReference type="InterPro" id="IPR050301">
    <property type="entry name" value="NTE"/>
</dbReference>
<dbReference type="GO" id="GO:0004806">
    <property type="term" value="F:triacylglycerol lipase activity"/>
    <property type="evidence" value="ECO:0007669"/>
    <property type="project" value="InterPro"/>
</dbReference>
<evidence type="ECO:0000256" key="1">
    <source>
        <dbReference type="ARBA" id="ARBA00022801"/>
    </source>
</evidence>
<dbReference type="SUPFAM" id="SSF52151">
    <property type="entry name" value="FabD/lysophospholipase-like"/>
    <property type="match status" value="1"/>
</dbReference>
<dbReference type="AlphaFoldDB" id="A0A0X8HV47"/>
<dbReference type="GO" id="GO:0006641">
    <property type="term" value="P:triglyceride metabolic process"/>
    <property type="evidence" value="ECO:0007669"/>
    <property type="project" value="UniProtKB-ARBA"/>
</dbReference>
<evidence type="ECO:0000313" key="8">
    <source>
        <dbReference type="Proteomes" id="UP000243052"/>
    </source>
</evidence>
<dbReference type="RefSeq" id="XP_017988964.1">
    <property type="nucleotide sequence ID" value="XM_018133475.1"/>
</dbReference>
<reference evidence="7 8" key="1">
    <citation type="submission" date="2016-01" db="EMBL/GenBank/DDBJ databases">
        <title>Genome sequence of the yeast Holleya sinecauda.</title>
        <authorList>
            <person name="Dietrich F.S."/>
        </authorList>
    </citation>
    <scope>NUCLEOTIDE SEQUENCE [LARGE SCALE GENOMIC DNA]</scope>
    <source>
        <strain evidence="7 8">ATCC 58844</strain>
    </source>
</reference>
<evidence type="ECO:0000259" key="6">
    <source>
        <dbReference type="PROSITE" id="PS51635"/>
    </source>
</evidence>
<dbReference type="InterPro" id="IPR002641">
    <property type="entry name" value="PNPLA_dom"/>
</dbReference>
<evidence type="ECO:0000256" key="4">
    <source>
        <dbReference type="PROSITE-ProRule" id="PRU01161"/>
    </source>
</evidence>
<name>A0A0X8HV47_9SACH</name>
<evidence type="ECO:0000256" key="2">
    <source>
        <dbReference type="ARBA" id="ARBA00022963"/>
    </source>
</evidence>
<feature type="signal peptide" evidence="5">
    <location>
        <begin position="1"/>
        <end position="24"/>
    </location>
</feature>
<accession>A0A0X8HV47</accession>
<dbReference type="GO" id="GO:0016042">
    <property type="term" value="P:lipid catabolic process"/>
    <property type="evidence" value="ECO:0007669"/>
    <property type="project" value="UniProtKB-KW"/>
</dbReference>
<dbReference type="InterPro" id="IPR021771">
    <property type="entry name" value="Triacylglycerol_lipase_N"/>
</dbReference>
<dbReference type="EMBL" id="CP014246">
    <property type="protein sequence ID" value="AMD21968.1"/>
    <property type="molecule type" value="Genomic_DNA"/>
</dbReference>
<feature type="domain" description="PNPLA" evidence="6">
    <location>
        <begin position="190"/>
        <end position="378"/>
    </location>
</feature>
<comment type="caution">
    <text evidence="4">Lacks conserved residue(s) required for the propagation of feature annotation.</text>
</comment>
<evidence type="ECO:0000256" key="3">
    <source>
        <dbReference type="ARBA" id="ARBA00023098"/>
    </source>
</evidence>
<dbReference type="PANTHER" id="PTHR14226:SF44">
    <property type="entry name" value="TRIACYLGLYCEROL LIPASE 3"/>
    <property type="match status" value="1"/>
</dbReference>
<dbReference type="Proteomes" id="UP000243052">
    <property type="component" value="Chromosome vi"/>
</dbReference>
<keyword evidence="1" id="KW-0378">Hydrolase</keyword>
<feature type="short sequence motif" description="GXSXG" evidence="4">
    <location>
        <begin position="221"/>
        <end position="225"/>
    </location>
</feature>